<keyword evidence="5" id="KW-1185">Reference proteome</keyword>
<dbReference type="EMBL" id="JBDXSU010000014">
    <property type="protein sequence ID" value="MFB5191797.1"/>
    <property type="molecule type" value="Genomic_DNA"/>
</dbReference>
<dbReference type="RefSeq" id="WP_275476439.1">
    <property type="nucleotide sequence ID" value="NZ_CP162940.1"/>
</dbReference>
<dbReference type="Proteomes" id="UP001579974">
    <property type="component" value="Unassembled WGS sequence"/>
</dbReference>
<proteinExistence type="inferred from homology"/>
<evidence type="ECO:0000256" key="2">
    <source>
        <dbReference type="ARBA" id="ARBA00023002"/>
    </source>
</evidence>
<evidence type="ECO:0000256" key="1">
    <source>
        <dbReference type="ARBA" id="ARBA00008898"/>
    </source>
</evidence>
<comment type="caution">
    <text evidence="4">The sequence shown here is derived from an EMBL/GenBank/DDBJ whole genome shotgun (WGS) entry which is preliminary data.</text>
</comment>
<accession>A0ABV5AHQ3</accession>
<dbReference type="PANTHER" id="PTHR30466:SF11">
    <property type="entry name" value="FLAVIN-DEPENDENT MONOOXYGENASE, REDUCTASE SUBUNIT HSAB"/>
    <property type="match status" value="1"/>
</dbReference>
<evidence type="ECO:0000313" key="5">
    <source>
        <dbReference type="Proteomes" id="UP001579974"/>
    </source>
</evidence>
<dbReference type="EC" id="1.-.-.-" evidence="4"/>
<dbReference type="SUPFAM" id="SSF50475">
    <property type="entry name" value="FMN-binding split barrel"/>
    <property type="match status" value="1"/>
</dbReference>
<reference evidence="4 5" key="1">
    <citation type="journal article" date="2024" name="Int. J. Mol. Sci.">
        <title>Exploration of Alicyclobacillus spp. Genome in Search of Antibiotic Resistance.</title>
        <authorList>
            <person name="Bucka-Kolendo J."/>
            <person name="Kiousi D.E."/>
            <person name="Dekowska A."/>
            <person name="Mikolajczuk-Szczyrba A."/>
            <person name="Karadedos D.M."/>
            <person name="Michael P."/>
            <person name="Galanis A."/>
            <person name="Sokolowska B."/>
        </authorList>
    </citation>
    <scope>NUCLEOTIDE SEQUENCE [LARGE SCALE GENOMIC DNA]</scope>
    <source>
        <strain evidence="4 5">KKP 3000</strain>
    </source>
</reference>
<dbReference type="Gene3D" id="2.30.110.10">
    <property type="entry name" value="Electron Transport, Fmn-binding Protein, Chain A"/>
    <property type="match status" value="1"/>
</dbReference>
<keyword evidence="2 4" id="KW-0560">Oxidoreductase</keyword>
<sequence length="159" mass="16844">MAIDAASFRHALGHFASGVTVVTMAHDGHLSGLTVSAFSSLSLTPPYVLACIDKSSSTLHLARHASAFAVNILGEQQSDLSNHFASKMDDKLSSVPYRLGPLGSPLLDGVLVNLECKLAQEVDGGDHIILIGEVVHAEVSDEGKPLLYYAGHYGDFQSK</sequence>
<dbReference type="InterPro" id="IPR050268">
    <property type="entry name" value="NADH-dep_flavin_reductase"/>
</dbReference>
<gene>
    <name evidence="4" type="ORF">KKP3000_000579</name>
</gene>
<organism evidence="4 5">
    <name type="scientific">Alicyclobacillus fastidiosus</name>
    <dbReference type="NCBI Taxonomy" id="392011"/>
    <lineage>
        <taxon>Bacteria</taxon>
        <taxon>Bacillati</taxon>
        <taxon>Bacillota</taxon>
        <taxon>Bacilli</taxon>
        <taxon>Bacillales</taxon>
        <taxon>Alicyclobacillaceae</taxon>
        <taxon>Alicyclobacillus</taxon>
    </lineage>
</organism>
<dbReference type="PANTHER" id="PTHR30466">
    <property type="entry name" value="FLAVIN REDUCTASE"/>
    <property type="match status" value="1"/>
</dbReference>
<name>A0ABV5AHQ3_9BACL</name>
<evidence type="ECO:0000313" key="4">
    <source>
        <dbReference type="EMBL" id="MFB5191797.1"/>
    </source>
</evidence>
<dbReference type="SMART" id="SM00903">
    <property type="entry name" value="Flavin_Reduct"/>
    <property type="match status" value="1"/>
</dbReference>
<dbReference type="InterPro" id="IPR002563">
    <property type="entry name" value="Flavin_Rdtase-like_dom"/>
</dbReference>
<evidence type="ECO:0000259" key="3">
    <source>
        <dbReference type="SMART" id="SM00903"/>
    </source>
</evidence>
<protein>
    <submittedName>
        <fullName evidence="4">Flavin reductase family protein</fullName>
        <ecNumber evidence="4">1.-.-.-</ecNumber>
    </submittedName>
</protein>
<dbReference type="InterPro" id="IPR012349">
    <property type="entry name" value="Split_barrel_FMN-bd"/>
</dbReference>
<comment type="similarity">
    <text evidence="1">Belongs to the non-flavoprotein flavin reductase family.</text>
</comment>
<dbReference type="GO" id="GO:0016491">
    <property type="term" value="F:oxidoreductase activity"/>
    <property type="evidence" value="ECO:0007669"/>
    <property type="project" value="UniProtKB-KW"/>
</dbReference>
<dbReference type="Pfam" id="PF01613">
    <property type="entry name" value="Flavin_Reduct"/>
    <property type="match status" value="1"/>
</dbReference>
<feature type="domain" description="Flavin reductase like" evidence="3">
    <location>
        <begin position="12"/>
        <end position="155"/>
    </location>
</feature>